<protein>
    <submittedName>
        <fullName evidence="1">Uncharacterized protein</fullName>
    </submittedName>
</protein>
<gene>
    <name evidence="1" type="ORF">SSCH_440027</name>
</gene>
<dbReference type="AlphaFoldDB" id="A0A0B7MFE8"/>
<dbReference type="InterPro" id="IPR056510">
    <property type="entry name" value="WapI"/>
</dbReference>
<dbReference type="Pfam" id="PF24716">
    <property type="entry name" value="WapI"/>
    <property type="match status" value="1"/>
</dbReference>
<name>A0A0B7MFE8_9FIRM</name>
<sequence>MGWINGLNLSMGGMGNTKFSFYISGLGNGLLGDCIHECWCVVGISIKNRFFNYKEHNEILGFGEVQCLRDSLDSLLRDEITEDVVLSFVEPDIEFKLNTALDLRTLKNVLYVKEGYGIQDISVDLVLNLTGNGDYYILPFSRREIELLLAYLNKVIPQLELQWEKARS</sequence>
<dbReference type="RefSeq" id="WP_044665294.1">
    <property type="nucleotide sequence ID" value="NZ_CDRZ01000241.1"/>
</dbReference>
<dbReference type="Proteomes" id="UP000046155">
    <property type="component" value="Unassembled WGS sequence"/>
</dbReference>
<proteinExistence type="predicted"/>
<evidence type="ECO:0000313" key="1">
    <source>
        <dbReference type="EMBL" id="CEO89319.1"/>
    </source>
</evidence>
<organism evidence="1 2">
    <name type="scientific">Syntrophaceticus schinkii</name>
    <dbReference type="NCBI Taxonomy" id="499207"/>
    <lineage>
        <taxon>Bacteria</taxon>
        <taxon>Bacillati</taxon>
        <taxon>Bacillota</taxon>
        <taxon>Clostridia</taxon>
        <taxon>Thermoanaerobacterales</taxon>
        <taxon>Thermoanaerobacterales Family III. Incertae Sedis</taxon>
        <taxon>Syntrophaceticus</taxon>
    </lineage>
</organism>
<accession>A0A0B7MFE8</accession>
<evidence type="ECO:0000313" key="2">
    <source>
        <dbReference type="Proteomes" id="UP000046155"/>
    </source>
</evidence>
<keyword evidence="2" id="KW-1185">Reference proteome</keyword>
<reference evidence="2" key="1">
    <citation type="submission" date="2015-01" db="EMBL/GenBank/DDBJ databases">
        <authorList>
            <person name="Manzoor Shahid"/>
            <person name="Zubair Saima"/>
        </authorList>
    </citation>
    <scope>NUCLEOTIDE SEQUENCE [LARGE SCALE GENOMIC DNA]</scope>
    <source>
        <strain evidence="2">Sp3</strain>
    </source>
</reference>
<dbReference type="EMBL" id="CDRZ01000241">
    <property type="protein sequence ID" value="CEO89319.1"/>
    <property type="molecule type" value="Genomic_DNA"/>
</dbReference>